<evidence type="ECO:0000256" key="8">
    <source>
        <dbReference type="ARBA" id="ARBA00022729"/>
    </source>
</evidence>
<comment type="catalytic activity">
    <reaction evidence="1">
        <text>Release of an N-terminal tripeptide from a polypeptide.</text>
        <dbReference type="EC" id="3.4.14.10"/>
    </reaction>
</comment>
<dbReference type="GO" id="GO:0006508">
    <property type="term" value="P:proteolysis"/>
    <property type="evidence" value="ECO:0007669"/>
    <property type="project" value="UniProtKB-KW"/>
</dbReference>
<keyword evidence="11 15" id="KW-0106">Calcium</keyword>
<feature type="binding site" evidence="15">
    <location>
        <position position="532"/>
    </location>
    <ligand>
        <name>Ca(2+)</name>
        <dbReference type="ChEBI" id="CHEBI:29108"/>
    </ligand>
</feature>
<dbReference type="CDD" id="cd04056">
    <property type="entry name" value="Peptidases_S53"/>
    <property type="match status" value="1"/>
</dbReference>
<keyword evidence="12" id="KW-0843">Virulence</keyword>
<feature type="binding site" evidence="15">
    <location>
        <position position="563"/>
    </location>
    <ligand>
        <name>Ca(2+)</name>
        <dbReference type="ChEBI" id="CHEBI:29108"/>
    </ligand>
</feature>
<keyword evidence="18" id="KW-1185">Reference proteome</keyword>
<comment type="subcellular location">
    <subcellularLocation>
        <location evidence="3">Secreted</location>
        <location evidence="3">Extracellular space</location>
    </subcellularLocation>
</comment>
<dbReference type="AlphaFoldDB" id="A0A1V6PZ03"/>
<dbReference type="InterPro" id="IPR036852">
    <property type="entry name" value="Peptidase_S8/S53_dom_sf"/>
</dbReference>
<dbReference type="FunFam" id="3.40.50.200:FF:000015">
    <property type="entry name" value="Tripeptidyl peptidase A"/>
    <property type="match status" value="1"/>
</dbReference>
<dbReference type="InterPro" id="IPR015366">
    <property type="entry name" value="S53_propep"/>
</dbReference>
<dbReference type="EC" id="3.4.14.10" evidence="4"/>
<evidence type="ECO:0000256" key="7">
    <source>
        <dbReference type="ARBA" id="ARBA00022723"/>
    </source>
</evidence>
<feature type="binding site" evidence="15">
    <location>
        <position position="565"/>
    </location>
    <ligand>
        <name>Ca(2+)</name>
        <dbReference type="ChEBI" id="CHEBI:29108"/>
    </ligand>
</feature>
<dbReference type="Gene3D" id="3.40.50.200">
    <property type="entry name" value="Peptidase S8/S53 domain"/>
    <property type="match status" value="1"/>
</dbReference>
<evidence type="ECO:0000256" key="15">
    <source>
        <dbReference type="PROSITE-ProRule" id="PRU01032"/>
    </source>
</evidence>
<evidence type="ECO:0000256" key="11">
    <source>
        <dbReference type="ARBA" id="ARBA00022837"/>
    </source>
</evidence>
<keyword evidence="6 15" id="KW-0645">Protease</keyword>
<dbReference type="GO" id="GO:0046872">
    <property type="term" value="F:metal ion binding"/>
    <property type="evidence" value="ECO:0007669"/>
    <property type="project" value="UniProtKB-UniRule"/>
</dbReference>
<dbReference type="InterPro" id="IPR030400">
    <property type="entry name" value="Sedolisin_dom"/>
</dbReference>
<feature type="binding site" evidence="15">
    <location>
        <position position="531"/>
    </location>
    <ligand>
        <name>Ca(2+)</name>
        <dbReference type="ChEBI" id="CHEBI:29108"/>
    </ligand>
</feature>
<dbReference type="SUPFAM" id="SSF52743">
    <property type="entry name" value="Subtilisin-like"/>
    <property type="match status" value="1"/>
</dbReference>
<keyword evidence="14" id="KW-0325">Glycoprotein</keyword>
<evidence type="ECO:0000256" key="13">
    <source>
        <dbReference type="ARBA" id="ARBA00023145"/>
    </source>
</evidence>
<dbReference type="Proteomes" id="UP000191672">
    <property type="component" value="Unassembled WGS sequence"/>
</dbReference>
<reference evidence="18" key="1">
    <citation type="journal article" date="2017" name="Nat. Microbiol.">
        <title>Global analysis of biosynthetic gene clusters reveals vast potential of secondary metabolite production in Penicillium species.</title>
        <authorList>
            <person name="Nielsen J.C."/>
            <person name="Grijseels S."/>
            <person name="Prigent S."/>
            <person name="Ji B."/>
            <person name="Dainat J."/>
            <person name="Nielsen K.F."/>
            <person name="Frisvad J.C."/>
            <person name="Workman M."/>
            <person name="Nielsen J."/>
        </authorList>
    </citation>
    <scope>NUCLEOTIDE SEQUENCE [LARGE SCALE GENOMIC DNA]</scope>
    <source>
        <strain evidence="18">IBT 31811</strain>
    </source>
</reference>
<dbReference type="SMART" id="SM00944">
    <property type="entry name" value="Pro-kuma_activ"/>
    <property type="match status" value="1"/>
</dbReference>
<keyword evidence="10 15" id="KW-0720">Serine protease</keyword>
<protein>
    <recommendedName>
        <fullName evidence="4">tripeptidyl-peptidase II</fullName>
        <ecNumber evidence="4">3.4.14.10</ecNumber>
    </recommendedName>
</protein>
<feature type="active site" description="Charge relay system" evidence="15">
    <location>
        <position position="278"/>
    </location>
</feature>
<dbReference type="InterPro" id="IPR050819">
    <property type="entry name" value="Tripeptidyl-peptidase_I"/>
</dbReference>
<comment type="function">
    <text evidence="2">Secreted tripeptidyl-peptidase which degrades proteins at acidic pHs and is involved in virulence.</text>
</comment>
<accession>A0A1V6PZ03</accession>
<organism evidence="17 18">
    <name type="scientific">Penicillium antarcticum</name>
    <dbReference type="NCBI Taxonomy" id="416450"/>
    <lineage>
        <taxon>Eukaryota</taxon>
        <taxon>Fungi</taxon>
        <taxon>Dikarya</taxon>
        <taxon>Ascomycota</taxon>
        <taxon>Pezizomycotina</taxon>
        <taxon>Eurotiomycetes</taxon>
        <taxon>Eurotiomycetidae</taxon>
        <taxon>Eurotiales</taxon>
        <taxon>Aspergillaceae</taxon>
        <taxon>Penicillium</taxon>
    </lineage>
</organism>
<dbReference type="GO" id="GO:0004252">
    <property type="term" value="F:serine-type endopeptidase activity"/>
    <property type="evidence" value="ECO:0007669"/>
    <property type="project" value="UniProtKB-UniRule"/>
</dbReference>
<evidence type="ECO:0000256" key="14">
    <source>
        <dbReference type="ARBA" id="ARBA00023180"/>
    </source>
</evidence>
<dbReference type="GO" id="GO:0005576">
    <property type="term" value="C:extracellular region"/>
    <property type="evidence" value="ECO:0007669"/>
    <property type="project" value="UniProtKB-SubCell"/>
</dbReference>
<dbReference type="STRING" id="416450.A0A1V6PZ03"/>
<evidence type="ECO:0000313" key="17">
    <source>
        <dbReference type="EMBL" id="OQD82007.1"/>
    </source>
</evidence>
<sequence length="584" mass="63236">MLNLALCCFSLTKAPFSSYERVEQLENVPEGWSKGSRPSASTSMTFTLAITQRNAEEFEKKVIDLSTPGHATYGQHMKREEVNEFLRPQLFVLDRVYAWLKSENAPACSIEEAGNWITFTVPLAQAEKMMKTQFFYFHQHAQTNTAIRTLGYSVPRDIHPYVQLIQPTTRFSNLGSLKMSLVQPKMASSEDLAAGCHSIITPACIRDLYGMGNTTTRPNRHNILGISGYLEQYARYRDFDHFMAQYAANNTSNFTVVSIHDGQNDQNSSSDSTEGSLDVQYAISIADEVRATFYTTAGRAPMIPEIGRLGGAGSTNEPYLEQLHYLLSLSDHELPAVLTNSYGEDEQSIPESYANATCSLFAQLGARGVTVLFSSGDSGPGDSCLSNDGQNTTKFLPEFPTSCPFVTSVGGTHGIGPETAISFSGGGFSDLFPRPTYQDTAVTGYLTKLGDQWSGLYNPQGRGIPDVATQSSNFVVRDHGNWVLVSGTSASAPVFAAVVSQLNAARLAANLPRMGFLNPWIYSVGQPGFADIVRGGSTGCAGKISGGIKTPLVSGASWNATDGWDPVTGLGTPLFQRLVQLALS</sequence>
<evidence type="ECO:0000256" key="1">
    <source>
        <dbReference type="ARBA" id="ARBA00001910"/>
    </source>
</evidence>
<evidence type="ECO:0000256" key="6">
    <source>
        <dbReference type="ARBA" id="ARBA00022670"/>
    </source>
</evidence>
<name>A0A1V6PZ03_9EURO</name>
<dbReference type="Pfam" id="PF09286">
    <property type="entry name" value="Pro-kuma_activ"/>
    <property type="match status" value="1"/>
</dbReference>
<evidence type="ECO:0000259" key="16">
    <source>
        <dbReference type="PROSITE" id="PS51695"/>
    </source>
</evidence>
<dbReference type="PANTHER" id="PTHR14218">
    <property type="entry name" value="PROTEASE S8 TRIPEPTIDYL PEPTIDASE I CLN2"/>
    <property type="match status" value="1"/>
</dbReference>
<evidence type="ECO:0000256" key="4">
    <source>
        <dbReference type="ARBA" id="ARBA00012462"/>
    </source>
</evidence>
<evidence type="ECO:0000256" key="2">
    <source>
        <dbReference type="ARBA" id="ARBA00002451"/>
    </source>
</evidence>
<keyword evidence="9 15" id="KW-0378">Hydrolase</keyword>
<dbReference type="PROSITE" id="PS51695">
    <property type="entry name" value="SEDOLISIN"/>
    <property type="match status" value="1"/>
</dbReference>
<keyword evidence="8" id="KW-0732">Signal</keyword>
<evidence type="ECO:0000256" key="5">
    <source>
        <dbReference type="ARBA" id="ARBA00022525"/>
    </source>
</evidence>
<dbReference type="SUPFAM" id="SSF54897">
    <property type="entry name" value="Protease propeptides/inhibitors"/>
    <property type="match status" value="1"/>
</dbReference>
<feature type="active site" description="Charge relay system" evidence="15">
    <location>
        <position position="489"/>
    </location>
</feature>
<keyword evidence="7 15" id="KW-0479">Metal-binding</keyword>
<evidence type="ECO:0000313" key="18">
    <source>
        <dbReference type="Proteomes" id="UP000191672"/>
    </source>
</evidence>
<dbReference type="GO" id="GO:0008240">
    <property type="term" value="F:tripeptidyl-peptidase activity"/>
    <property type="evidence" value="ECO:0007669"/>
    <property type="project" value="UniProtKB-EC"/>
</dbReference>
<evidence type="ECO:0000256" key="12">
    <source>
        <dbReference type="ARBA" id="ARBA00023026"/>
    </source>
</evidence>
<evidence type="ECO:0000256" key="10">
    <source>
        <dbReference type="ARBA" id="ARBA00022825"/>
    </source>
</evidence>
<evidence type="ECO:0000256" key="9">
    <source>
        <dbReference type="ARBA" id="ARBA00022801"/>
    </source>
</evidence>
<keyword evidence="5" id="KW-0964">Secreted</keyword>
<comment type="caution">
    <text evidence="17">The sequence shown here is derived from an EMBL/GenBank/DDBJ whole genome shotgun (WGS) entry which is preliminary data.</text>
</comment>
<comment type="cofactor">
    <cofactor evidence="15">
        <name>Ca(2+)</name>
        <dbReference type="ChEBI" id="CHEBI:29108"/>
    </cofactor>
    <text evidence="15">Binds 1 Ca(2+) ion per subunit.</text>
</comment>
<dbReference type="PANTHER" id="PTHR14218:SF32">
    <property type="entry name" value="TRIPEPTIDYL PEPTIDASE SED3 (AFU_ORTHOLOGUE AFUA_3G08930)"/>
    <property type="match status" value="1"/>
</dbReference>
<gene>
    <name evidence="17" type="ORF">PENANT_c024G06475</name>
</gene>
<feature type="domain" description="Peptidase S53" evidence="16">
    <location>
        <begin position="199"/>
        <end position="584"/>
    </location>
</feature>
<dbReference type="CDD" id="cd11377">
    <property type="entry name" value="Pro-peptidase_S53"/>
    <property type="match status" value="1"/>
</dbReference>
<feature type="active site" description="Charge relay system" evidence="15">
    <location>
        <position position="274"/>
    </location>
</feature>
<proteinExistence type="predicted"/>
<evidence type="ECO:0000256" key="3">
    <source>
        <dbReference type="ARBA" id="ARBA00004239"/>
    </source>
</evidence>
<dbReference type="EMBL" id="MDYN01000024">
    <property type="protein sequence ID" value="OQD82007.1"/>
    <property type="molecule type" value="Genomic_DNA"/>
</dbReference>
<keyword evidence="13" id="KW-0865">Zymogen</keyword>